<evidence type="ECO:0000313" key="3">
    <source>
        <dbReference type="EMBL" id="KEO60422.1"/>
    </source>
</evidence>
<dbReference type="InterPro" id="IPR036249">
    <property type="entry name" value="Thioredoxin-like_sf"/>
</dbReference>
<dbReference type="PROSITE" id="PS51353">
    <property type="entry name" value="ARSC"/>
    <property type="match status" value="1"/>
</dbReference>
<evidence type="ECO:0000313" key="4">
    <source>
        <dbReference type="Proteomes" id="UP000027471"/>
    </source>
</evidence>
<evidence type="ECO:0008006" key="5">
    <source>
        <dbReference type="Google" id="ProtNLM"/>
    </source>
</evidence>
<comment type="caution">
    <text evidence="3">The sequence shown here is derived from an EMBL/GenBank/DDBJ whole genome shotgun (WGS) entry which is preliminary data.</text>
</comment>
<dbReference type="Proteomes" id="UP000027471">
    <property type="component" value="Unassembled WGS sequence"/>
</dbReference>
<dbReference type="Gene3D" id="3.40.30.10">
    <property type="entry name" value="Glutaredoxin"/>
    <property type="match status" value="1"/>
</dbReference>
<reference evidence="3 4" key="1">
    <citation type="journal article" date="2015" name="Antonie Van Leeuwenhoek">
        <title>Thioclava indica sp. nov., isolated from surface seawater of the Indian Ocean.</title>
        <authorList>
            <person name="Liu Y."/>
            <person name="Lai Q."/>
            <person name="Du J."/>
            <person name="Xu H."/>
            <person name="Jiang L."/>
            <person name="Shao Z."/>
        </authorList>
    </citation>
    <scope>NUCLEOTIDE SEQUENCE [LARGE SCALE GENOMIC DNA]</scope>
    <source>
        <strain evidence="3 4">DT23-4</strain>
    </source>
</reference>
<dbReference type="SUPFAM" id="SSF52833">
    <property type="entry name" value="Thioredoxin-like"/>
    <property type="match status" value="1"/>
</dbReference>
<dbReference type="PANTHER" id="PTHR30041">
    <property type="entry name" value="ARSENATE REDUCTASE"/>
    <property type="match status" value="1"/>
</dbReference>
<dbReference type="OrthoDB" id="9803749at2"/>
<proteinExistence type="inferred from homology"/>
<dbReference type="Pfam" id="PF03960">
    <property type="entry name" value="ArsC"/>
    <property type="match status" value="1"/>
</dbReference>
<comment type="similarity">
    <text evidence="1 2">Belongs to the ArsC family.</text>
</comment>
<dbReference type="AlphaFoldDB" id="A0A074KFT3"/>
<organism evidence="3 4">
    <name type="scientific">Thioclava indica</name>
    <dbReference type="NCBI Taxonomy" id="1353528"/>
    <lineage>
        <taxon>Bacteria</taxon>
        <taxon>Pseudomonadati</taxon>
        <taxon>Pseudomonadota</taxon>
        <taxon>Alphaproteobacteria</taxon>
        <taxon>Rhodobacterales</taxon>
        <taxon>Paracoccaceae</taxon>
        <taxon>Thioclava</taxon>
    </lineage>
</organism>
<evidence type="ECO:0000256" key="1">
    <source>
        <dbReference type="ARBA" id="ARBA00007198"/>
    </source>
</evidence>
<protein>
    <recommendedName>
        <fullName evidence="5">Arsenate reductase</fullName>
    </recommendedName>
</protein>
<dbReference type="EMBL" id="AUNB01000018">
    <property type="protein sequence ID" value="KEO60422.1"/>
    <property type="molecule type" value="Genomic_DNA"/>
</dbReference>
<keyword evidence="4" id="KW-1185">Reference proteome</keyword>
<name>A0A074KFT3_9RHOB</name>
<dbReference type="RefSeq" id="WP_038129587.1">
    <property type="nucleotide sequence ID" value="NZ_AUNB01000018.1"/>
</dbReference>
<dbReference type="eggNOG" id="COG1393">
    <property type="taxonomic scope" value="Bacteria"/>
</dbReference>
<evidence type="ECO:0000256" key="2">
    <source>
        <dbReference type="PROSITE-ProRule" id="PRU01282"/>
    </source>
</evidence>
<sequence>MIIYGISTCDTVRKSRKALEAAGLAPAFRDVRAEPLNAPEIAEFEAAFGDKIVNRASTTWRGLSDAERAAPVADLLGAYPALMKRPVIREGDKLTLGWTPAVQAQWLSRT</sequence>
<dbReference type="STRING" id="1353528.DT23_02745"/>
<dbReference type="PANTHER" id="PTHR30041:SF8">
    <property type="entry name" value="PROTEIN YFFB"/>
    <property type="match status" value="1"/>
</dbReference>
<gene>
    <name evidence="3" type="ORF">DT23_02745</name>
</gene>
<dbReference type="InterPro" id="IPR006660">
    <property type="entry name" value="Arsenate_reductase-like"/>
</dbReference>
<accession>A0A074KFT3</accession>